<dbReference type="KEGG" id="mci:Mesci_0648"/>
<evidence type="ECO:0000313" key="1">
    <source>
        <dbReference type="EMBL" id="ADV09819.1"/>
    </source>
</evidence>
<sequence>MSTPIGAPGAVNPGWEMGRRGVANRADFEYSYA</sequence>
<dbReference type="EMBL" id="CP002447">
    <property type="protein sequence ID" value="ADV09819.1"/>
    <property type="molecule type" value="Genomic_DNA"/>
</dbReference>
<protein>
    <submittedName>
        <fullName evidence="1">Uncharacterized protein</fullName>
    </submittedName>
</protein>
<accession>E8TDP0</accession>
<dbReference type="AlphaFoldDB" id="E8TDP0"/>
<evidence type="ECO:0000313" key="2">
    <source>
        <dbReference type="Proteomes" id="UP000007471"/>
    </source>
</evidence>
<gene>
    <name evidence="1" type="ordered locus">Mesci_0648</name>
</gene>
<dbReference type="OrthoDB" id="9864257at2"/>
<organism evidence="1 2">
    <name type="scientific">Mesorhizobium ciceri biovar biserrulae (strain HAMBI 2942 / LMG 23838 / WSM1271)</name>
    <dbReference type="NCBI Taxonomy" id="765698"/>
    <lineage>
        <taxon>Bacteria</taxon>
        <taxon>Pseudomonadati</taxon>
        <taxon>Pseudomonadota</taxon>
        <taxon>Alphaproteobacteria</taxon>
        <taxon>Hyphomicrobiales</taxon>
        <taxon>Phyllobacteriaceae</taxon>
        <taxon>Mesorhizobium</taxon>
    </lineage>
</organism>
<proteinExistence type="predicted"/>
<dbReference type="HOGENOM" id="CLU_3382653_0_0_5"/>
<dbReference type="STRING" id="765698.Mesci_0648"/>
<reference evidence="2" key="1">
    <citation type="submission" date="2011-01" db="EMBL/GenBank/DDBJ databases">
        <title>Complete sequence of chromosome of Mesorhizobium ciceri bv. biserrulae WSM1271.</title>
        <authorList>
            <person name="Lucas S."/>
            <person name="Copeland A."/>
            <person name="Lapidus A."/>
            <person name="Cheng J.-F."/>
            <person name="Goodwin L."/>
            <person name="Pitluck S."/>
            <person name="Teshima H."/>
            <person name="Detter J.C."/>
            <person name="Han C."/>
            <person name="Tapia R."/>
            <person name="Land M."/>
            <person name="Hauser L."/>
            <person name="Kyrpides N."/>
            <person name="Ivanova N."/>
            <person name="Nandasena K."/>
            <person name="Reeve W.G."/>
            <person name="Howieson J.G."/>
            <person name="O'Hara G."/>
            <person name="Tiwari R.P."/>
            <person name="Woyke T."/>
        </authorList>
    </citation>
    <scope>NUCLEOTIDE SEQUENCE [LARGE SCALE GENOMIC DNA]</scope>
    <source>
        <strain evidence="2">HAMBI 2942 / LMG 23838 / WSM1271</strain>
    </source>
</reference>
<name>E8TDP0_MESCW</name>
<dbReference type="Proteomes" id="UP000007471">
    <property type="component" value="Chromosome"/>
</dbReference>